<protein>
    <submittedName>
        <fullName evidence="1">Uncharacterized protein</fullName>
    </submittedName>
</protein>
<reference evidence="1 2" key="1">
    <citation type="journal article" date="2018" name="Biotechnol. Biofuels">
        <title>Integrative visual omics of the white-rot fungus Polyporus brumalis exposes the biotechnological potential of its oxidative enzymes for delignifying raw plant biomass.</title>
        <authorList>
            <person name="Miyauchi S."/>
            <person name="Rancon A."/>
            <person name="Drula E."/>
            <person name="Hage H."/>
            <person name="Chaduli D."/>
            <person name="Favel A."/>
            <person name="Grisel S."/>
            <person name="Henrissat B."/>
            <person name="Herpoel-Gimbert I."/>
            <person name="Ruiz-Duenas F.J."/>
            <person name="Chevret D."/>
            <person name="Hainaut M."/>
            <person name="Lin J."/>
            <person name="Wang M."/>
            <person name="Pangilinan J."/>
            <person name="Lipzen A."/>
            <person name="Lesage-Meessen L."/>
            <person name="Navarro D."/>
            <person name="Riley R."/>
            <person name="Grigoriev I.V."/>
            <person name="Zhou S."/>
            <person name="Raouche S."/>
            <person name="Rosso M.N."/>
        </authorList>
    </citation>
    <scope>NUCLEOTIDE SEQUENCE [LARGE SCALE GENOMIC DNA]</scope>
    <source>
        <strain evidence="1 2">BRFM 1820</strain>
    </source>
</reference>
<dbReference type="AlphaFoldDB" id="A0A371CI77"/>
<proteinExistence type="predicted"/>
<dbReference type="OrthoDB" id="2797375at2759"/>
<name>A0A371CI77_9APHY</name>
<keyword evidence="2" id="KW-1185">Reference proteome</keyword>
<accession>A0A371CI77</accession>
<evidence type="ECO:0000313" key="2">
    <source>
        <dbReference type="Proteomes" id="UP000256964"/>
    </source>
</evidence>
<feature type="non-terminal residue" evidence="1">
    <location>
        <position position="96"/>
    </location>
</feature>
<dbReference type="Proteomes" id="UP000256964">
    <property type="component" value="Unassembled WGS sequence"/>
</dbReference>
<feature type="non-terminal residue" evidence="1">
    <location>
        <position position="1"/>
    </location>
</feature>
<organism evidence="1 2">
    <name type="scientific">Lentinus brumalis</name>
    <dbReference type="NCBI Taxonomy" id="2498619"/>
    <lineage>
        <taxon>Eukaryota</taxon>
        <taxon>Fungi</taxon>
        <taxon>Dikarya</taxon>
        <taxon>Basidiomycota</taxon>
        <taxon>Agaricomycotina</taxon>
        <taxon>Agaricomycetes</taxon>
        <taxon>Polyporales</taxon>
        <taxon>Polyporaceae</taxon>
        <taxon>Lentinus</taxon>
    </lineage>
</organism>
<gene>
    <name evidence="1" type="ORF">OH76DRAFT_1317369</name>
</gene>
<sequence>EDDEDWVDELESMSPDEQEEFEQELIPVKLVLAKVRKLSFKIVNSSTILLPAWRDICKSLKLPEKLIPRDVKTRWNSTFDMAIVTVQYKDAVKRIT</sequence>
<dbReference type="EMBL" id="KZ857601">
    <property type="protein sequence ID" value="RDX39997.1"/>
    <property type="molecule type" value="Genomic_DNA"/>
</dbReference>
<evidence type="ECO:0000313" key="1">
    <source>
        <dbReference type="EMBL" id="RDX39997.1"/>
    </source>
</evidence>